<dbReference type="Proteomes" id="UP000074561">
    <property type="component" value="Chromosome"/>
</dbReference>
<dbReference type="Proteomes" id="UP000074914">
    <property type="component" value="Chromosome"/>
</dbReference>
<dbReference type="AlphaFoldDB" id="A0A127QY13"/>
<evidence type="ECO:0000313" key="1">
    <source>
        <dbReference type="EMBL" id="AMP05258.1"/>
    </source>
</evidence>
<dbReference type="EMBL" id="CP013236">
    <property type="protein sequence ID" value="AMP14667.1"/>
    <property type="molecule type" value="Genomic_DNA"/>
</dbReference>
<keyword evidence="4" id="KW-1185">Reference proteome</keyword>
<organism evidence="1 3">
    <name type="scientific">Collimonas pratensis</name>
    <dbReference type="NCBI Taxonomy" id="279113"/>
    <lineage>
        <taxon>Bacteria</taxon>
        <taxon>Pseudomonadati</taxon>
        <taxon>Pseudomonadota</taxon>
        <taxon>Betaproteobacteria</taxon>
        <taxon>Burkholderiales</taxon>
        <taxon>Oxalobacteraceae</taxon>
        <taxon>Collimonas</taxon>
    </lineage>
</organism>
<reference evidence="3 4" key="1">
    <citation type="submission" date="2015-11" db="EMBL/GenBank/DDBJ databases">
        <title>Exploring the genomic traits of fungus-feeding bacterial genus Collimonas.</title>
        <authorList>
            <person name="Song C."/>
            <person name="Schmidt R."/>
            <person name="de Jager V."/>
            <person name="Krzyzanowska D."/>
            <person name="Jongedijk E."/>
            <person name="Cankar K."/>
            <person name="Beekwilder J."/>
            <person name="van Veen A."/>
            <person name="de Boer W."/>
            <person name="van Veen J.A."/>
            <person name="Garbeva P."/>
        </authorList>
    </citation>
    <scope>NUCLEOTIDE SEQUENCE [LARGE SCALE GENOMIC DNA]</scope>
    <source>
        <strain evidence="2 4">Ter291</strain>
        <strain evidence="1 3">Ter91</strain>
    </source>
</reference>
<gene>
    <name evidence="2" type="ORF">CPter291_2410</name>
    <name evidence="1" type="ORF">CPter91_2912</name>
</gene>
<name>A0A127QY13_9BURK</name>
<dbReference type="EMBL" id="CP013234">
    <property type="protein sequence ID" value="AMP05258.1"/>
    <property type="molecule type" value="Genomic_DNA"/>
</dbReference>
<evidence type="ECO:0000313" key="3">
    <source>
        <dbReference type="Proteomes" id="UP000074561"/>
    </source>
</evidence>
<sequence>MYRISRRAKAAQFGYCDKGTQIAQIKIHVHNASITKNFAKYR</sequence>
<accession>A0A127QY13</accession>
<evidence type="ECO:0000313" key="4">
    <source>
        <dbReference type="Proteomes" id="UP000074914"/>
    </source>
</evidence>
<dbReference type="KEGG" id="cpra:CPter91_2912"/>
<evidence type="ECO:0000313" key="2">
    <source>
        <dbReference type="EMBL" id="AMP14667.1"/>
    </source>
</evidence>
<protein>
    <submittedName>
        <fullName evidence="1">Uncharacterized protein</fullName>
    </submittedName>
</protein>
<proteinExistence type="predicted"/>